<dbReference type="Pfam" id="PF03404">
    <property type="entry name" value="Mo-co_dimer"/>
    <property type="match status" value="1"/>
</dbReference>
<dbReference type="AlphaFoldDB" id="A0A017HPH4"/>
<dbReference type="GO" id="GO:0016491">
    <property type="term" value="F:oxidoreductase activity"/>
    <property type="evidence" value="ECO:0007669"/>
    <property type="project" value="InterPro"/>
</dbReference>
<dbReference type="Proteomes" id="UP000019666">
    <property type="component" value="Unassembled WGS sequence"/>
</dbReference>
<evidence type="ECO:0000259" key="2">
    <source>
        <dbReference type="Pfam" id="PF03404"/>
    </source>
</evidence>
<dbReference type="InterPro" id="IPR014756">
    <property type="entry name" value="Ig_E-set"/>
</dbReference>
<dbReference type="RefSeq" id="WP_211262928.1">
    <property type="nucleotide sequence ID" value="NZ_KK088603.1"/>
</dbReference>
<evidence type="ECO:0000256" key="1">
    <source>
        <dbReference type="SAM" id="MobiDB-lite"/>
    </source>
</evidence>
<dbReference type="SUPFAM" id="SSF81296">
    <property type="entry name" value="E set domains"/>
    <property type="match status" value="1"/>
</dbReference>
<dbReference type="InterPro" id="IPR005066">
    <property type="entry name" value="MoCF_OxRdtse_dimer"/>
</dbReference>
<accession>A0A017HPH4</accession>
<name>A0A017HPH4_9RHOB</name>
<dbReference type="PATRIC" id="fig|442562.3.peg.2107"/>
<protein>
    <submittedName>
        <fullName evidence="3">Putative sulfite oxidase</fullName>
    </submittedName>
</protein>
<dbReference type="GO" id="GO:0030151">
    <property type="term" value="F:molybdenum ion binding"/>
    <property type="evidence" value="ECO:0007669"/>
    <property type="project" value="InterPro"/>
</dbReference>
<gene>
    <name evidence="3" type="ORF">Rumeso_02135</name>
</gene>
<dbReference type="STRING" id="442562.Rumeso_02135"/>
<proteinExistence type="predicted"/>
<sequence length="103" mass="11618">MTKAEDAYRVVGAAWGAPIDKVEVQIDDGPWQEATIDRTDESPYAWRIWSWDWPNPSPGEHTVTSRATDTAGHVQPAMDDPWITGKHTYWESNGQVTRHITIG</sequence>
<dbReference type="EMBL" id="AOSK01000053">
    <property type="protein sequence ID" value="EYD76286.1"/>
    <property type="molecule type" value="Genomic_DNA"/>
</dbReference>
<keyword evidence="4" id="KW-1185">Reference proteome</keyword>
<comment type="caution">
    <text evidence="3">The sequence shown here is derived from an EMBL/GenBank/DDBJ whole genome shotgun (WGS) entry which is preliminary data.</text>
</comment>
<reference evidence="3 4" key="1">
    <citation type="submission" date="2013-02" db="EMBL/GenBank/DDBJ databases">
        <authorList>
            <person name="Fiebig A."/>
            <person name="Goeker M."/>
            <person name="Klenk H.-P.P."/>
        </authorList>
    </citation>
    <scope>NUCLEOTIDE SEQUENCE [LARGE SCALE GENOMIC DNA]</scope>
    <source>
        <strain evidence="3 4">DSM 19309</strain>
    </source>
</reference>
<dbReference type="Gene3D" id="2.60.40.650">
    <property type="match status" value="1"/>
</dbReference>
<organism evidence="3 4">
    <name type="scientific">Rubellimicrobium mesophilum DSM 19309</name>
    <dbReference type="NCBI Taxonomy" id="442562"/>
    <lineage>
        <taxon>Bacteria</taxon>
        <taxon>Pseudomonadati</taxon>
        <taxon>Pseudomonadota</taxon>
        <taxon>Alphaproteobacteria</taxon>
        <taxon>Rhodobacterales</taxon>
        <taxon>Roseobacteraceae</taxon>
        <taxon>Rubellimicrobium</taxon>
    </lineage>
</organism>
<feature type="region of interest" description="Disordered" evidence="1">
    <location>
        <begin position="58"/>
        <end position="81"/>
    </location>
</feature>
<dbReference type="HOGENOM" id="CLU_2261753_0_0_5"/>
<evidence type="ECO:0000313" key="4">
    <source>
        <dbReference type="Proteomes" id="UP000019666"/>
    </source>
</evidence>
<feature type="domain" description="Moybdenum cofactor oxidoreductase dimerisation" evidence="2">
    <location>
        <begin position="3"/>
        <end position="82"/>
    </location>
</feature>
<evidence type="ECO:0000313" key="3">
    <source>
        <dbReference type="EMBL" id="EYD76286.1"/>
    </source>
</evidence>